<dbReference type="PANTHER" id="PTHR42687:SF1">
    <property type="entry name" value="L-THREONINE 3-DEHYDROGENASE, MITOCHONDRIAL"/>
    <property type="match status" value="1"/>
</dbReference>
<comment type="similarity">
    <text evidence="1">Belongs to the NAD(P)-dependent epimerase/dehydratase family.</text>
</comment>
<dbReference type="InterPro" id="IPR001509">
    <property type="entry name" value="Epimerase_deHydtase"/>
</dbReference>
<protein>
    <submittedName>
        <fullName evidence="3">NAD-dependent epimerase/dehydratase family protein</fullName>
    </submittedName>
</protein>
<dbReference type="RefSeq" id="WP_265726365.1">
    <property type="nucleotide sequence ID" value="NZ_JAOSLC020000002.1"/>
</dbReference>
<name>A0ABT5S6R0_9FLAO</name>
<comment type="caution">
    <text evidence="3">The sequence shown here is derived from an EMBL/GenBank/DDBJ whole genome shotgun (WGS) entry which is preliminary data.</text>
</comment>
<evidence type="ECO:0000256" key="1">
    <source>
        <dbReference type="ARBA" id="ARBA00007637"/>
    </source>
</evidence>
<dbReference type="Pfam" id="PF01370">
    <property type="entry name" value="Epimerase"/>
    <property type="match status" value="1"/>
</dbReference>
<keyword evidence="4" id="KW-1185">Reference proteome</keyword>
<evidence type="ECO:0000313" key="3">
    <source>
        <dbReference type="EMBL" id="MDD7913534.1"/>
    </source>
</evidence>
<accession>A0ABT5S6R0</accession>
<dbReference type="SUPFAM" id="SSF51735">
    <property type="entry name" value="NAD(P)-binding Rossmann-fold domains"/>
    <property type="match status" value="1"/>
</dbReference>
<evidence type="ECO:0000259" key="2">
    <source>
        <dbReference type="Pfam" id="PF01370"/>
    </source>
</evidence>
<dbReference type="Proteomes" id="UP001151478">
    <property type="component" value="Unassembled WGS sequence"/>
</dbReference>
<dbReference type="PANTHER" id="PTHR42687">
    <property type="entry name" value="L-THREONINE 3-DEHYDROGENASE"/>
    <property type="match status" value="1"/>
</dbReference>
<evidence type="ECO:0000313" key="4">
    <source>
        <dbReference type="Proteomes" id="UP001151478"/>
    </source>
</evidence>
<dbReference type="InterPro" id="IPR051225">
    <property type="entry name" value="NAD(P)_epim/dehydratase"/>
</dbReference>
<dbReference type="InterPro" id="IPR036291">
    <property type="entry name" value="NAD(P)-bd_dom_sf"/>
</dbReference>
<dbReference type="Gene3D" id="3.40.50.720">
    <property type="entry name" value="NAD(P)-binding Rossmann-like Domain"/>
    <property type="match status" value="1"/>
</dbReference>
<reference evidence="3" key="1">
    <citation type="submission" date="2023-02" db="EMBL/GenBank/DDBJ databases">
        <title>Polaribacter ponticola sp. nov., isolated from seawater.</title>
        <authorList>
            <person name="Baek J.H."/>
            <person name="Kim J.M."/>
            <person name="Choi D.G."/>
            <person name="Jeon C.O."/>
        </authorList>
    </citation>
    <scope>NUCLEOTIDE SEQUENCE</scope>
    <source>
        <strain evidence="3">MSW5</strain>
    </source>
</reference>
<feature type="domain" description="NAD-dependent epimerase/dehydratase" evidence="2">
    <location>
        <begin position="6"/>
        <end position="240"/>
    </location>
</feature>
<gene>
    <name evidence="3" type="ORF">N5A56_003470</name>
</gene>
<dbReference type="EMBL" id="JAOSLC020000002">
    <property type="protein sequence ID" value="MDD7913534.1"/>
    <property type="molecule type" value="Genomic_DNA"/>
</dbReference>
<organism evidence="3 4">
    <name type="scientific">Polaribacter ponticola</name>
    <dbReference type="NCBI Taxonomy" id="2978475"/>
    <lineage>
        <taxon>Bacteria</taxon>
        <taxon>Pseudomonadati</taxon>
        <taxon>Bacteroidota</taxon>
        <taxon>Flavobacteriia</taxon>
        <taxon>Flavobacteriales</taxon>
        <taxon>Flavobacteriaceae</taxon>
    </lineage>
</organism>
<proteinExistence type="inferred from homology"/>
<sequence length="326" mass="36788">MKNEVILITGSSGQLGTVLTEKLQEKYGNENIIATDLRKNPTFNGVFEALDVTDFEAIKAIVVKHKITQIYHLAAILSANGEKNPLGTWDINMKTFFNVLEISKTYKINKVFFPSSIAVFGNNIERSNTPQSSNLTPSTVYGISKAAGENWGKYYFDKYGLDVRSLRYPGVIGYQSLPGGGTTDYAVDIFHKAVNNEDFDCFLNAETELPMIYMDDAIRATLELMEAPKEKITVRTSYNISGLSFTPYQLSEAIKKNYPAFRISYTPDFRQEIASSWPMSIDDSEAKQDWNWKPAFNIESMTEIMLKNLELKYKKTNNLLIACTVT</sequence>